<dbReference type="SUPFAM" id="SSF48179">
    <property type="entry name" value="6-phosphogluconate dehydrogenase C-terminal domain-like"/>
    <property type="match status" value="1"/>
</dbReference>
<evidence type="ECO:0000256" key="2">
    <source>
        <dbReference type="ARBA" id="ARBA00023027"/>
    </source>
</evidence>
<dbReference type="PANTHER" id="PTHR30524:SF0">
    <property type="entry name" value="ALTRONATE OXIDOREDUCTASE-RELATED"/>
    <property type="match status" value="1"/>
</dbReference>
<dbReference type="Gene3D" id="1.10.1040.10">
    <property type="entry name" value="N-(1-d-carboxylethyl)-l-norvaline Dehydrogenase, domain 2"/>
    <property type="match status" value="1"/>
</dbReference>
<gene>
    <name evidence="5" type="ORF">ACFFUR_07030</name>
</gene>
<reference evidence="5 6" key="1">
    <citation type="submission" date="2024-09" db="EMBL/GenBank/DDBJ databases">
        <authorList>
            <person name="Sun Q."/>
            <person name="Mori K."/>
        </authorList>
    </citation>
    <scope>NUCLEOTIDE SEQUENCE [LARGE SCALE GENOMIC DNA]</scope>
    <source>
        <strain evidence="5 6">CECT 7682</strain>
    </source>
</reference>
<evidence type="ECO:0000313" key="5">
    <source>
        <dbReference type="EMBL" id="MFB9211552.1"/>
    </source>
</evidence>
<protein>
    <submittedName>
        <fullName evidence="5">Tagaturonate reductase</fullName>
    </submittedName>
</protein>
<dbReference type="InterPro" id="IPR013131">
    <property type="entry name" value="Mannitol_DH_N"/>
</dbReference>
<keyword evidence="1" id="KW-0560">Oxidoreductase</keyword>
<evidence type="ECO:0000259" key="4">
    <source>
        <dbReference type="Pfam" id="PF08125"/>
    </source>
</evidence>
<dbReference type="NCBIfam" id="NF002969">
    <property type="entry name" value="PRK03643.1"/>
    <property type="match status" value="1"/>
</dbReference>
<dbReference type="Pfam" id="PF01232">
    <property type="entry name" value="Mannitol_dh"/>
    <property type="match status" value="1"/>
</dbReference>
<feature type="domain" description="Mannitol dehydrogenase N-terminal" evidence="3">
    <location>
        <begin position="18"/>
        <end position="256"/>
    </location>
</feature>
<dbReference type="InterPro" id="IPR008927">
    <property type="entry name" value="6-PGluconate_DH-like_C_sf"/>
</dbReference>
<proteinExistence type="predicted"/>
<keyword evidence="6" id="KW-1185">Reference proteome</keyword>
<dbReference type="Pfam" id="PF08125">
    <property type="entry name" value="Mannitol_dh_C"/>
    <property type="match status" value="1"/>
</dbReference>
<dbReference type="PRINTS" id="PR00084">
    <property type="entry name" value="MTLDHDRGNASE"/>
</dbReference>
<feature type="domain" description="Mannitol dehydrogenase C-terminal" evidence="4">
    <location>
        <begin position="275"/>
        <end position="462"/>
    </location>
</feature>
<dbReference type="InterPro" id="IPR000669">
    <property type="entry name" value="Mannitol_DH"/>
</dbReference>
<dbReference type="Gene3D" id="3.40.50.720">
    <property type="entry name" value="NAD(P)-binding Rossmann-like Domain"/>
    <property type="match status" value="1"/>
</dbReference>
<dbReference type="EMBL" id="JBHMEW010000050">
    <property type="protein sequence ID" value="MFB9211552.1"/>
    <property type="molecule type" value="Genomic_DNA"/>
</dbReference>
<evidence type="ECO:0000256" key="1">
    <source>
        <dbReference type="ARBA" id="ARBA00023002"/>
    </source>
</evidence>
<dbReference type="InterPro" id="IPR013118">
    <property type="entry name" value="Mannitol_DH_C"/>
</dbReference>
<dbReference type="SUPFAM" id="SSF51735">
    <property type="entry name" value="NAD(P)-binding Rossmann-fold domains"/>
    <property type="match status" value="1"/>
</dbReference>
<accession>A0ABV5J4X2</accession>
<keyword evidence="2" id="KW-0520">NAD</keyword>
<comment type="caution">
    <text evidence="5">The sequence shown here is derived from an EMBL/GenBank/DDBJ whole genome shotgun (WGS) entry which is preliminary data.</text>
</comment>
<organism evidence="5 6">
    <name type="scientific">Echinicola jeungdonensis</name>
    <dbReference type="NCBI Taxonomy" id="709343"/>
    <lineage>
        <taxon>Bacteria</taxon>
        <taxon>Pseudomonadati</taxon>
        <taxon>Bacteroidota</taxon>
        <taxon>Cytophagia</taxon>
        <taxon>Cytophagales</taxon>
        <taxon>Cyclobacteriaceae</taxon>
        <taxon>Echinicola</taxon>
    </lineage>
</organism>
<dbReference type="InterPro" id="IPR013328">
    <property type="entry name" value="6PGD_dom2"/>
</dbReference>
<name>A0ABV5J4X2_9BACT</name>
<dbReference type="PANTHER" id="PTHR30524">
    <property type="entry name" value="MANNITOL-1-PHOSPHATE 5-DEHYDROGENASE"/>
    <property type="match status" value="1"/>
</dbReference>
<evidence type="ECO:0000313" key="6">
    <source>
        <dbReference type="Proteomes" id="UP001589654"/>
    </source>
</evidence>
<dbReference type="RefSeq" id="WP_290249191.1">
    <property type="nucleotide sequence ID" value="NZ_JAUFQT010000002.1"/>
</dbReference>
<evidence type="ECO:0000259" key="3">
    <source>
        <dbReference type="Pfam" id="PF01232"/>
    </source>
</evidence>
<dbReference type="Proteomes" id="UP001589654">
    <property type="component" value="Unassembled WGS sequence"/>
</dbReference>
<dbReference type="InterPro" id="IPR036291">
    <property type="entry name" value="NAD(P)-bd_dom_sf"/>
</dbReference>
<sequence length="471" mass="53528">MKALNRQNISPVPERPVKVLQFGEGNFLRGFVDWIIDTLNDKTDFNGDIQLVQPIDKGLGEMINKQDGLYHVQLSGIQKGVAKEETKLITCVRGVNNPYEDYEAYLKLAENPDLRFIISNTTEAGISYDPKDDTSNKLSNSFPGKLTALLYRRYNTFNGSRDKGLHIIPCELIDKNGEKLKEIILQYAQLWDLPKGFVSWIQEANTFSNTLVDRIVPGFPKETIKEIQEEIGFEDNLVVKAEPFHLWVIEGPENLKDEFPTEKAGLDVLFVKDQSPYRTRKVRILNGAHTSLVPVAYLNGLRTVRESVEDPEVGEFIKSTIQDEIIPTLDLPKEELEQFANDVLDRFKNPFVKHLLSAIALNSISKFKVRVLPSLLEYINRKNELPKNLVHSLAALILFYKGQYNGEETPVNDSQDIMDFFAQVWESDDAKQVAHQVLANKSLWDQDLSQVNGLEQAVAEQILVLAEKEKV</sequence>